<dbReference type="InterPro" id="IPR050280">
    <property type="entry name" value="OMP_Chaperone_SurA"/>
</dbReference>
<dbReference type="InterPro" id="IPR015391">
    <property type="entry name" value="SurA_N"/>
</dbReference>
<feature type="signal peptide" evidence="7">
    <location>
        <begin position="1"/>
        <end position="19"/>
    </location>
</feature>
<evidence type="ECO:0000259" key="8">
    <source>
        <dbReference type="PROSITE" id="PS50198"/>
    </source>
</evidence>
<dbReference type="InterPro" id="IPR000297">
    <property type="entry name" value="PPIase_PpiC"/>
</dbReference>
<gene>
    <name evidence="9" type="ORF">CRV11_01825</name>
</gene>
<keyword evidence="4" id="KW-0143">Chaperone</keyword>
<dbReference type="Pfam" id="PF00639">
    <property type="entry name" value="Rotamase"/>
    <property type="match status" value="1"/>
</dbReference>
<evidence type="ECO:0000256" key="6">
    <source>
        <dbReference type="PROSITE-ProRule" id="PRU00278"/>
    </source>
</evidence>
<dbReference type="RefSeq" id="WP_136131656.1">
    <property type="nucleotide sequence ID" value="NZ_PDKS01000002.1"/>
</dbReference>
<organism evidence="9 10">
    <name type="scientific">Candidatus Pantoea edessiphila</name>
    <dbReference type="NCBI Taxonomy" id="2044610"/>
    <lineage>
        <taxon>Bacteria</taxon>
        <taxon>Pseudomonadati</taxon>
        <taxon>Pseudomonadota</taxon>
        <taxon>Gammaproteobacteria</taxon>
        <taxon>Enterobacterales</taxon>
        <taxon>Erwiniaceae</taxon>
        <taxon>Pantoea</taxon>
    </lineage>
</organism>
<dbReference type="Gene3D" id="1.10.4030.10">
    <property type="entry name" value="Porin chaperone SurA, peptide-binding domain"/>
    <property type="match status" value="1"/>
</dbReference>
<evidence type="ECO:0000256" key="3">
    <source>
        <dbReference type="ARBA" id="ARBA00023110"/>
    </source>
</evidence>
<dbReference type="InterPro" id="IPR027304">
    <property type="entry name" value="Trigger_fact/SurA_dom_sf"/>
</dbReference>
<dbReference type="InterPro" id="IPR046357">
    <property type="entry name" value="PPIase_dom_sf"/>
</dbReference>
<dbReference type="EMBL" id="PDKS01000002">
    <property type="protein sequence ID" value="PPI87251.1"/>
    <property type="molecule type" value="Genomic_DNA"/>
</dbReference>
<dbReference type="PANTHER" id="PTHR47637:SF1">
    <property type="entry name" value="CHAPERONE SURA"/>
    <property type="match status" value="1"/>
</dbReference>
<evidence type="ECO:0000256" key="1">
    <source>
        <dbReference type="ARBA" id="ARBA00022729"/>
    </source>
</evidence>
<dbReference type="PANTHER" id="PTHR47637">
    <property type="entry name" value="CHAPERONE SURA"/>
    <property type="match status" value="1"/>
</dbReference>
<keyword evidence="2" id="KW-0574">Periplasm</keyword>
<name>A0A2P5SY35_9GAMM</name>
<dbReference type="OrthoDB" id="14196at2"/>
<evidence type="ECO:0000256" key="4">
    <source>
        <dbReference type="ARBA" id="ARBA00023186"/>
    </source>
</evidence>
<dbReference type="SUPFAM" id="SSF54534">
    <property type="entry name" value="FKBP-like"/>
    <property type="match status" value="1"/>
</dbReference>
<accession>A0A2P5SY35</accession>
<protein>
    <recommendedName>
        <fullName evidence="8">PpiC domain-containing protein</fullName>
    </recommendedName>
</protein>
<evidence type="ECO:0000256" key="2">
    <source>
        <dbReference type="ARBA" id="ARBA00022764"/>
    </source>
</evidence>
<sequence>MKNWKILIIILLVSANLCAKTKLTDSIAAIVNNDIILESEINENINNLNITQYINNGQSLDYKNLRNKIIKDQIIEKIIFQMGEQIGLDITNDKLDFIIKNISAKNHKSTSELYQYLSQNNMTYDTYRKQLHKQIIMSIIGNKQILKNIVVYPQEINSYSKKIILDKFNEITINLSQIILPLPENPTKKQLNEKKTLAKNIIDSLKKGASFQNLANKYSSLLRIENLGWKKIKEIPDIFAEKLTNLKKDLIVGPIQSGVGVHILKINDVNNDNIYLTEMQIRIFPIEISSHSIDKKEIFIKLNDIIYEFNSKKINLENAIMQLSNIFPLIEKNIDSKWILFNNSSKKEIYNILSKLENTQMSKPVYFNGHWYILQKLNSHKINNTDTYQRKLSFMNIINSKVNEELEYLIQQKLAQSYIKIIENND</sequence>
<dbReference type="GO" id="GO:0003755">
    <property type="term" value="F:peptidyl-prolyl cis-trans isomerase activity"/>
    <property type="evidence" value="ECO:0007669"/>
    <property type="project" value="UniProtKB-KW"/>
</dbReference>
<evidence type="ECO:0000256" key="5">
    <source>
        <dbReference type="ARBA" id="ARBA00023235"/>
    </source>
</evidence>
<proteinExistence type="predicted"/>
<dbReference type="SUPFAM" id="SSF109998">
    <property type="entry name" value="Triger factor/SurA peptide-binding domain-like"/>
    <property type="match status" value="1"/>
</dbReference>
<comment type="caution">
    <text evidence="9">The sequence shown here is derived from an EMBL/GenBank/DDBJ whole genome shotgun (WGS) entry which is preliminary data.</text>
</comment>
<reference evidence="9 10" key="1">
    <citation type="journal article" date="2018" name="Genome Biol. Evol.">
        <title>Cladogenesis and Genomic Streamlining in Extracellular Endosymbionts of Tropical Stink Bugs.</title>
        <authorList>
            <person name="Otero-Bravo A."/>
            <person name="Goffredi S."/>
            <person name="Sabree Z.L."/>
        </authorList>
    </citation>
    <scope>NUCLEOTIDE SEQUENCE [LARGE SCALE GENOMIC DNA]</scope>
    <source>
        <strain evidence="9 10">SoET</strain>
    </source>
</reference>
<keyword evidence="3 6" id="KW-0697">Rotamase</keyword>
<dbReference type="Gene3D" id="3.10.50.40">
    <property type="match status" value="1"/>
</dbReference>
<dbReference type="Proteomes" id="UP000296034">
    <property type="component" value="Unassembled WGS sequence"/>
</dbReference>
<feature type="domain" description="PpiC" evidence="8">
    <location>
        <begin position="170"/>
        <end position="268"/>
    </location>
</feature>
<evidence type="ECO:0000256" key="7">
    <source>
        <dbReference type="SAM" id="SignalP"/>
    </source>
</evidence>
<feature type="chain" id="PRO_5015117931" description="PpiC domain-containing protein" evidence="7">
    <location>
        <begin position="20"/>
        <end position="426"/>
    </location>
</feature>
<dbReference type="Pfam" id="PF09312">
    <property type="entry name" value="SurA_N"/>
    <property type="match status" value="1"/>
</dbReference>
<evidence type="ECO:0000313" key="10">
    <source>
        <dbReference type="Proteomes" id="UP000296034"/>
    </source>
</evidence>
<evidence type="ECO:0000313" key="9">
    <source>
        <dbReference type="EMBL" id="PPI87251.1"/>
    </source>
</evidence>
<keyword evidence="5 6" id="KW-0413">Isomerase</keyword>
<dbReference type="PROSITE" id="PS50198">
    <property type="entry name" value="PPIC_PPIASE_2"/>
    <property type="match status" value="1"/>
</dbReference>
<dbReference type="AlphaFoldDB" id="A0A2P5SY35"/>
<keyword evidence="1 7" id="KW-0732">Signal</keyword>